<accession>A0A2T0XIG8</accession>
<organism evidence="1 2">
    <name type="scientific">Jezberella montanilacus</name>
    <dbReference type="NCBI Taxonomy" id="323426"/>
    <lineage>
        <taxon>Bacteria</taxon>
        <taxon>Pseudomonadati</taxon>
        <taxon>Pseudomonadota</taxon>
        <taxon>Betaproteobacteria</taxon>
        <taxon>Burkholderiales</taxon>
        <taxon>Alcaligenaceae</taxon>
        <taxon>Jezberella</taxon>
    </lineage>
</organism>
<keyword evidence="2" id="KW-1185">Reference proteome</keyword>
<evidence type="ECO:0000313" key="1">
    <source>
        <dbReference type="EMBL" id="PRY98697.1"/>
    </source>
</evidence>
<reference evidence="1 2" key="1">
    <citation type="submission" date="2018-03" db="EMBL/GenBank/DDBJ databases">
        <title>Genomic Encyclopedia of Type Strains, Phase III (KMG-III): the genomes of soil and plant-associated and newly described type strains.</title>
        <authorList>
            <person name="Whitman W."/>
        </authorList>
    </citation>
    <scope>NUCLEOTIDE SEQUENCE [LARGE SCALE GENOMIC DNA]</scope>
    <source>
        <strain evidence="1 2">MWH-P2sevCIIIb</strain>
    </source>
</reference>
<proteinExistence type="predicted"/>
<dbReference type="EMBL" id="PVTV01000012">
    <property type="protein sequence ID" value="PRY98697.1"/>
    <property type="molecule type" value="Genomic_DNA"/>
</dbReference>
<dbReference type="AlphaFoldDB" id="A0A2T0XIG8"/>
<dbReference type="Proteomes" id="UP000238308">
    <property type="component" value="Unassembled WGS sequence"/>
</dbReference>
<protein>
    <submittedName>
        <fullName evidence="1">Uncharacterized protein</fullName>
    </submittedName>
</protein>
<comment type="caution">
    <text evidence="1">The sequence shown here is derived from an EMBL/GenBank/DDBJ whole genome shotgun (WGS) entry which is preliminary data.</text>
</comment>
<name>A0A2T0XIG8_9BURK</name>
<evidence type="ECO:0000313" key="2">
    <source>
        <dbReference type="Proteomes" id="UP000238308"/>
    </source>
</evidence>
<sequence>MSKKFSELRSRMSPEWQENAQARKIEMCISDLLAMPAEGAEIDLRIETSKDLIKAANLD</sequence>
<gene>
    <name evidence="1" type="ORF">BCM14_1531</name>
</gene>